<proteinExistence type="predicted"/>
<evidence type="ECO:0008006" key="3">
    <source>
        <dbReference type="Google" id="ProtNLM"/>
    </source>
</evidence>
<evidence type="ECO:0000313" key="2">
    <source>
        <dbReference type="Proteomes" id="UP000761423"/>
    </source>
</evidence>
<sequence length="177" mass="20427">MKQIFKILFLLLYISIQAQEKNGKQTDSKAYIVTDSNSTLSSSDLKLSSGLNQPIKYDGNFESLNPSVISQISEIKFENRNLIHLLTDKNNDFYLFNLSVLEDSFERIYFFKGIVKLNFFIQIDHGLPLNVAWIISENKNENKITYSQIEKLITETKAVSIKMSKSEKENWLSNKSN</sequence>
<gene>
    <name evidence="1" type="ORF">G4L40_12535</name>
</gene>
<comment type="caution">
    <text evidence="1">The sequence shown here is derived from an EMBL/GenBank/DDBJ whole genome shotgun (WGS) entry which is preliminary data.</text>
</comment>
<reference evidence="1 2" key="1">
    <citation type="submission" date="2020-02" db="EMBL/GenBank/DDBJ databases">
        <authorList>
            <person name="Chen W.-M."/>
        </authorList>
    </citation>
    <scope>NUCLEOTIDE SEQUENCE [LARGE SCALE GENOMIC DNA]</scope>
    <source>
        <strain evidence="1 2">TWA-26</strain>
    </source>
</reference>
<protein>
    <recommendedName>
        <fullName evidence="3">DUF4468 domain-containing protein</fullName>
    </recommendedName>
</protein>
<name>A0ABX0IJQ1_9FLAO</name>
<dbReference type="RefSeq" id="WP_166237545.1">
    <property type="nucleotide sequence ID" value="NZ_JAAJBV010000013.1"/>
</dbReference>
<keyword evidence="2" id="KW-1185">Reference proteome</keyword>
<accession>A0ABX0IJQ1</accession>
<organism evidence="1 2">
    <name type="scientific">Flavobacterium celericrescens</name>
    <dbReference type="NCBI Taxonomy" id="2709780"/>
    <lineage>
        <taxon>Bacteria</taxon>
        <taxon>Pseudomonadati</taxon>
        <taxon>Bacteroidota</taxon>
        <taxon>Flavobacteriia</taxon>
        <taxon>Flavobacteriales</taxon>
        <taxon>Flavobacteriaceae</taxon>
        <taxon>Flavobacterium</taxon>
    </lineage>
</organism>
<dbReference type="EMBL" id="JAAJBV010000013">
    <property type="protein sequence ID" value="NHM05530.1"/>
    <property type="molecule type" value="Genomic_DNA"/>
</dbReference>
<dbReference type="Proteomes" id="UP000761423">
    <property type="component" value="Unassembled WGS sequence"/>
</dbReference>
<evidence type="ECO:0000313" key="1">
    <source>
        <dbReference type="EMBL" id="NHM05530.1"/>
    </source>
</evidence>